<comment type="pathway">
    <text evidence="1">Porphyrin-containing compound metabolism; siroheme biosynthesis; sirohydrochlorin from precorrin-2: step 1/1.</text>
</comment>
<dbReference type="UniPathway" id="UPA00262">
    <property type="reaction ID" value="UER00222"/>
</dbReference>
<dbReference type="InterPro" id="IPR036291">
    <property type="entry name" value="NAD(P)-bd_dom_sf"/>
</dbReference>
<dbReference type="EMBL" id="CXOJ01000006">
    <property type="protein sequence ID" value="CTP83487.1"/>
    <property type="molecule type" value="Genomic_DNA"/>
</dbReference>
<dbReference type="SUPFAM" id="SSF53790">
    <property type="entry name" value="Tetrapyrrole methylase"/>
    <property type="match status" value="1"/>
</dbReference>
<keyword evidence="10" id="KW-0808">Transferase</keyword>
<dbReference type="Pfam" id="PF13241">
    <property type="entry name" value="NAD_binding_7"/>
    <property type="match status" value="1"/>
</dbReference>
<evidence type="ECO:0000259" key="8">
    <source>
        <dbReference type="Pfam" id="PF10414"/>
    </source>
</evidence>
<dbReference type="Gene3D" id="3.40.1010.10">
    <property type="entry name" value="Cobalt-precorrin-4 Transmethylase, Domain 1"/>
    <property type="match status" value="1"/>
</dbReference>
<proteinExistence type="predicted"/>
<accession>A0A0K2ZF06</accession>
<reference evidence="10 11" key="1">
    <citation type="submission" date="2015-07" db="EMBL/GenBank/DDBJ databases">
        <authorList>
            <person name="Noorani M."/>
        </authorList>
    </citation>
    <scope>NUCLEOTIDE SEQUENCE [LARGE SCALE GENOMIC DNA]</scope>
    <source>
        <strain evidence="10">LMG730</strain>
    </source>
</reference>
<dbReference type="NCBIfam" id="TIGR01470">
    <property type="entry name" value="cysG_Nterm"/>
    <property type="match status" value="1"/>
</dbReference>
<feature type="domain" description="Siroheme synthase central" evidence="9">
    <location>
        <begin position="119"/>
        <end position="142"/>
    </location>
</feature>
<dbReference type="GO" id="GO:0019354">
    <property type="term" value="P:siroheme biosynthetic process"/>
    <property type="evidence" value="ECO:0007669"/>
    <property type="project" value="UniProtKB-UniPathway"/>
</dbReference>
<dbReference type="GO" id="GO:0008168">
    <property type="term" value="F:methyltransferase activity"/>
    <property type="evidence" value="ECO:0007669"/>
    <property type="project" value="UniProtKB-KW"/>
</dbReference>
<dbReference type="EC" id="1.3.1.76" evidence="2"/>
<feature type="domain" description="Sirohaem synthase dimerisation" evidence="8">
    <location>
        <begin position="150"/>
        <end position="207"/>
    </location>
</feature>
<dbReference type="InterPro" id="IPR028161">
    <property type="entry name" value="Met8-like"/>
</dbReference>
<dbReference type="Gene3D" id="3.30.160.110">
    <property type="entry name" value="Siroheme synthase, domain 2"/>
    <property type="match status" value="1"/>
</dbReference>
<keyword evidence="4" id="KW-0520">NAD</keyword>
<sequence>MPLYPLFADLGGRRVLVVGGGEVAMRKIEALLHAGAQVLVYAHALNATVAQWLAQGRLQRVDGQFDPQWLDDAWLVVAATDDNAFNRELAAQAGQRRKLVNVVDDAELSTFQVPAIIDRDPLLVAISSSGAAPMLARRLRERWETELDHSYAQLAQLFARHREAIRARLPQLAQRRRWFEQVLESPVQVLLQSGQTQAAEQAFHDALQRSEQDVPRRGSVWLVGTGNGDPGALTLKALRALNQADLLLCDPAVDTAVLGLARRDATRQPLPADPAAHLALLIEQVQAGQRVVSLKPGDAFRQAPHAPLAAQLAAVGIACDVVAGVALD</sequence>
<keyword evidence="5" id="KW-0627">Porphyrin biosynthesis</keyword>
<comment type="catalytic activity">
    <reaction evidence="6">
        <text>precorrin-2 + NAD(+) = sirohydrochlorin + NADH + 2 H(+)</text>
        <dbReference type="Rhea" id="RHEA:15613"/>
        <dbReference type="ChEBI" id="CHEBI:15378"/>
        <dbReference type="ChEBI" id="CHEBI:57540"/>
        <dbReference type="ChEBI" id="CHEBI:57945"/>
        <dbReference type="ChEBI" id="CHEBI:58351"/>
        <dbReference type="ChEBI" id="CHEBI:58827"/>
        <dbReference type="EC" id="1.3.1.76"/>
    </reaction>
</comment>
<dbReference type="SUPFAM" id="SSF51735">
    <property type="entry name" value="NAD(P)-binding Rossmann-fold domains"/>
    <property type="match status" value="1"/>
</dbReference>
<dbReference type="InterPro" id="IPR006367">
    <property type="entry name" value="Sirohaem_synthase_N"/>
</dbReference>
<dbReference type="GO" id="GO:0032259">
    <property type="term" value="P:methylation"/>
    <property type="evidence" value="ECO:0007669"/>
    <property type="project" value="UniProtKB-KW"/>
</dbReference>
<dbReference type="Gene3D" id="3.40.50.720">
    <property type="entry name" value="NAD(P)-binding Rossmann-like Domain"/>
    <property type="match status" value="1"/>
</dbReference>
<dbReference type="PANTHER" id="PTHR35330">
    <property type="entry name" value="SIROHEME BIOSYNTHESIS PROTEIN MET8"/>
    <property type="match status" value="1"/>
</dbReference>
<dbReference type="AlphaFoldDB" id="A0A0K2ZF06"/>
<evidence type="ECO:0000256" key="6">
    <source>
        <dbReference type="ARBA" id="ARBA00047561"/>
    </source>
</evidence>
<keyword evidence="10" id="KW-0489">Methyltransferase</keyword>
<protein>
    <recommendedName>
        <fullName evidence="2">precorrin-2 dehydrogenase</fullName>
        <ecNumber evidence="2">1.3.1.76</ecNumber>
    </recommendedName>
</protein>
<evidence type="ECO:0000313" key="11">
    <source>
        <dbReference type="Proteomes" id="UP000045978"/>
    </source>
</evidence>
<dbReference type="Pfam" id="PF00590">
    <property type="entry name" value="TP_methylase"/>
    <property type="match status" value="1"/>
</dbReference>
<dbReference type="SUPFAM" id="SSF75615">
    <property type="entry name" value="Siroheme synthase middle domains-like"/>
    <property type="match status" value="1"/>
</dbReference>
<evidence type="ECO:0000256" key="5">
    <source>
        <dbReference type="ARBA" id="ARBA00023244"/>
    </source>
</evidence>
<evidence type="ECO:0000313" key="10">
    <source>
        <dbReference type="EMBL" id="CTP83487.1"/>
    </source>
</evidence>
<evidence type="ECO:0000256" key="3">
    <source>
        <dbReference type="ARBA" id="ARBA00023002"/>
    </source>
</evidence>
<dbReference type="Pfam" id="PF14824">
    <property type="entry name" value="Sirohm_synth_M"/>
    <property type="match status" value="1"/>
</dbReference>
<evidence type="ECO:0000259" key="7">
    <source>
        <dbReference type="Pfam" id="PF00590"/>
    </source>
</evidence>
<dbReference type="InterPro" id="IPR035996">
    <property type="entry name" value="4pyrrol_Methylase_sf"/>
</dbReference>
<dbReference type="Pfam" id="PF10414">
    <property type="entry name" value="CysG_dimeriser"/>
    <property type="match status" value="1"/>
</dbReference>
<dbReference type="RefSeq" id="WP_053837061.1">
    <property type="nucleotide sequence ID" value="NZ_CP076251.1"/>
</dbReference>
<dbReference type="Gene3D" id="1.10.8.210">
    <property type="entry name" value="Sirohaem synthase, dimerisation domain"/>
    <property type="match status" value="1"/>
</dbReference>
<dbReference type="InterPro" id="IPR028281">
    <property type="entry name" value="Sirohaem_synthase_central"/>
</dbReference>
<feature type="domain" description="Tetrapyrrole methylase" evidence="7">
    <location>
        <begin position="220"/>
        <end position="325"/>
    </location>
</feature>
<evidence type="ECO:0000256" key="2">
    <source>
        <dbReference type="ARBA" id="ARBA00012400"/>
    </source>
</evidence>
<name>A0A0K2ZF06_9XANT</name>
<evidence type="ECO:0000256" key="4">
    <source>
        <dbReference type="ARBA" id="ARBA00023027"/>
    </source>
</evidence>
<organism evidence="10 11">
    <name type="scientific">Xanthomonas graminis pv. phlei</name>
    <dbReference type="NCBI Taxonomy" id="487906"/>
    <lineage>
        <taxon>Bacteria</taxon>
        <taxon>Pseudomonadati</taxon>
        <taxon>Pseudomonadota</taxon>
        <taxon>Gammaproteobacteria</taxon>
        <taxon>Lysobacterales</taxon>
        <taxon>Lysobacteraceae</taxon>
        <taxon>Xanthomonas</taxon>
        <taxon>Xanthomonas translucens group</taxon>
        <taxon>Xanthomonas graminis</taxon>
    </lineage>
</organism>
<dbReference type="PANTHER" id="PTHR35330:SF1">
    <property type="entry name" value="SIROHEME BIOSYNTHESIS PROTEIN MET8"/>
    <property type="match status" value="1"/>
</dbReference>
<gene>
    <name evidence="10" type="primary">cysG</name>
    <name evidence="10" type="ORF">XTPLMG730_0469</name>
</gene>
<dbReference type="GO" id="GO:0043115">
    <property type="term" value="F:precorrin-2 dehydrogenase activity"/>
    <property type="evidence" value="ECO:0007669"/>
    <property type="project" value="UniProtKB-EC"/>
</dbReference>
<dbReference type="InterPro" id="IPR037115">
    <property type="entry name" value="Sirohaem_synt_dimer_dom_sf"/>
</dbReference>
<dbReference type="GO" id="GO:0004325">
    <property type="term" value="F:ferrochelatase activity"/>
    <property type="evidence" value="ECO:0007669"/>
    <property type="project" value="InterPro"/>
</dbReference>
<dbReference type="InterPro" id="IPR019478">
    <property type="entry name" value="Sirohaem_synthase_dimer_dom"/>
</dbReference>
<dbReference type="InterPro" id="IPR014777">
    <property type="entry name" value="4pyrrole_Mease_sub1"/>
</dbReference>
<keyword evidence="3" id="KW-0560">Oxidoreductase</keyword>
<dbReference type="InterPro" id="IPR000878">
    <property type="entry name" value="4pyrrol_Mease"/>
</dbReference>
<evidence type="ECO:0000256" key="1">
    <source>
        <dbReference type="ARBA" id="ARBA00005010"/>
    </source>
</evidence>
<evidence type="ECO:0000259" key="9">
    <source>
        <dbReference type="Pfam" id="PF14824"/>
    </source>
</evidence>
<dbReference type="Proteomes" id="UP000045978">
    <property type="component" value="Unassembled WGS sequence"/>
</dbReference>